<evidence type="ECO:0000256" key="10">
    <source>
        <dbReference type="SAM" id="MobiDB-lite"/>
    </source>
</evidence>
<evidence type="ECO:0000256" key="5">
    <source>
        <dbReference type="ARBA" id="ARBA00022741"/>
    </source>
</evidence>
<dbReference type="SUPFAM" id="SSF56112">
    <property type="entry name" value="Protein kinase-like (PK-like)"/>
    <property type="match status" value="1"/>
</dbReference>
<gene>
    <name evidence="12" type="ORF">CTheo_1486</name>
</gene>
<keyword evidence="6 12" id="KW-0418">Kinase</keyword>
<dbReference type="Gene3D" id="1.10.510.10">
    <property type="entry name" value="Transferase(Phosphotransferase) domain 1"/>
    <property type="match status" value="1"/>
</dbReference>
<evidence type="ECO:0000313" key="12">
    <source>
        <dbReference type="EMBL" id="KAB5595025.1"/>
    </source>
</evidence>
<dbReference type="InterPro" id="IPR008271">
    <property type="entry name" value="Ser/Thr_kinase_AS"/>
</dbReference>
<keyword evidence="7" id="KW-0067">ATP-binding</keyword>
<dbReference type="PROSITE" id="PS00108">
    <property type="entry name" value="PROTEIN_KINASE_ST"/>
    <property type="match status" value="1"/>
</dbReference>
<evidence type="ECO:0000256" key="7">
    <source>
        <dbReference type="ARBA" id="ARBA00022840"/>
    </source>
</evidence>
<protein>
    <recommendedName>
        <fullName evidence="2">cyclin-dependent kinase</fullName>
        <ecNumber evidence="2">2.7.11.22</ecNumber>
    </recommendedName>
</protein>
<organism evidence="12 13">
    <name type="scientific">Ceratobasidium theobromae</name>
    <dbReference type="NCBI Taxonomy" id="1582974"/>
    <lineage>
        <taxon>Eukaryota</taxon>
        <taxon>Fungi</taxon>
        <taxon>Dikarya</taxon>
        <taxon>Basidiomycota</taxon>
        <taxon>Agaricomycotina</taxon>
        <taxon>Agaricomycetes</taxon>
        <taxon>Cantharellales</taxon>
        <taxon>Ceratobasidiaceae</taxon>
        <taxon>Ceratobasidium</taxon>
    </lineage>
</organism>
<dbReference type="PROSITE" id="PS50011">
    <property type="entry name" value="PROTEIN_KINASE_DOM"/>
    <property type="match status" value="1"/>
</dbReference>
<evidence type="ECO:0000313" key="13">
    <source>
        <dbReference type="Proteomes" id="UP000383932"/>
    </source>
</evidence>
<dbReference type="GO" id="GO:0005524">
    <property type="term" value="F:ATP binding"/>
    <property type="evidence" value="ECO:0007669"/>
    <property type="project" value="UniProtKB-KW"/>
</dbReference>
<evidence type="ECO:0000256" key="8">
    <source>
        <dbReference type="ARBA" id="ARBA00047811"/>
    </source>
</evidence>
<feature type="domain" description="Protein kinase" evidence="11">
    <location>
        <begin position="111"/>
        <end position="395"/>
    </location>
</feature>
<reference evidence="12 13" key="1">
    <citation type="journal article" date="2019" name="Fungal Biol. Biotechnol.">
        <title>Draft genome sequence of fastidious pathogen Ceratobasidium theobromae, which causes vascular-streak dieback in Theobroma cacao.</title>
        <authorList>
            <person name="Ali S.S."/>
            <person name="Asman A."/>
            <person name="Shao J."/>
            <person name="Firmansyah A.P."/>
            <person name="Susilo A.W."/>
            <person name="Rosmana A."/>
            <person name="McMahon P."/>
            <person name="Junaid M."/>
            <person name="Guest D."/>
            <person name="Kheng T.Y."/>
            <person name="Meinhardt L.W."/>
            <person name="Bailey B.A."/>
        </authorList>
    </citation>
    <scope>NUCLEOTIDE SEQUENCE [LARGE SCALE GENOMIC DNA]</scope>
    <source>
        <strain evidence="12 13">CT2</strain>
    </source>
</reference>
<dbReference type="SMART" id="SM00220">
    <property type="entry name" value="S_TKc"/>
    <property type="match status" value="1"/>
</dbReference>
<keyword evidence="3" id="KW-0723">Serine/threonine-protein kinase</keyword>
<evidence type="ECO:0000259" key="11">
    <source>
        <dbReference type="PROSITE" id="PS50011"/>
    </source>
</evidence>
<evidence type="ECO:0000256" key="4">
    <source>
        <dbReference type="ARBA" id="ARBA00022679"/>
    </source>
</evidence>
<dbReference type="GO" id="GO:0004693">
    <property type="term" value="F:cyclin-dependent protein serine/threonine kinase activity"/>
    <property type="evidence" value="ECO:0007669"/>
    <property type="project" value="UniProtKB-EC"/>
</dbReference>
<feature type="compositionally biased region" description="Polar residues" evidence="10">
    <location>
        <begin position="1"/>
        <end position="15"/>
    </location>
</feature>
<feature type="region of interest" description="Disordered" evidence="10">
    <location>
        <begin position="408"/>
        <end position="432"/>
    </location>
</feature>
<evidence type="ECO:0000256" key="3">
    <source>
        <dbReference type="ARBA" id="ARBA00022527"/>
    </source>
</evidence>
<keyword evidence="5" id="KW-0547">Nucleotide-binding</keyword>
<dbReference type="GO" id="GO:0007346">
    <property type="term" value="P:regulation of mitotic cell cycle"/>
    <property type="evidence" value="ECO:0007669"/>
    <property type="project" value="TreeGrafter"/>
</dbReference>
<keyword evidence="4" id="KW-0808">Transferase</keyword>
<dbReference type="CDD" id="cd07843">
    <property type="entry name" value="STKc_CDC2L1"/>
    <property type="match status" value="1"/>
</dbReference>
<evidence type="ECO:0000256" key="9">
    <source>
        <dbReference type="ARBA" id="ARBA00048367"/>
    </source>
</evidence>
<sequence>MTTPGAGPSSPNQNPAPKRSKWDDIEEDPEPPIHIVPKKRSKKSTRVREPSPDLPALSRDPEAEAPAKITPRSLRPAEENVPQQAIPTRSRFVPPRTAHPPIQPCRSVYCYERLNHIEEGTYGVVFRARDKETGEIVALKKLKLDEEKNGFPITSLREVMALMVCKHEHVVGVREIVVGDTLTQVFIVMDFIEHDLKQLLTQMPSPFLQSEIKTLLRQLLSAVAHCHANWVLHRDLKTSNLLMNNRGQIKVADFGLARTFGDPLGDMTQLVVTLWYRAPELLLGEAAYSTAVDMWSVGCIFGELLLHEPLFQAKGEMELLSMIFKLLGHPDERSWPGFSKLPLAKTVNTSASWSSTLRSKFPQLTRAGINLLSSLLAYDPGQRISAEEALNHPYFSESPLPKHPSLFGSFPSLAAGERRRKPDSPSAPGRAADYKLLMDFDLP</sequence>
<dbReference type="InterPro" id="IPR000719">
    <property type="entry name" value="Prot_kinase_dom"/>
</dbReference>
<feature type="compositionally biased region" description="Basic residues" evidence="10">
    <location>
        <begin position="36"/>
        <end position="45"/>
    </location>
</feature>
<evidence type="ECO:0000256" key="2">
    <source>
        <dbReference type="ARBA" id="ARBA00012425"/>
    </source>
</evidence>
<name>A0A5N5QTD7_9AGAM</name>
<dbReference type="AlphaFoldDB" id="A0A5N5QTD7"/>
<dbReference type="PANTHER" id="PTHR24056:SF107">
    <property type="entry name" value="CYCLIN-DEPENDENT KINASE 11A-RELATED"/>
    <property type="match status" value="1"/>
</dbReference>
<dbReference type="Pfam" id="PF00069">
    <property type="entry name" value="Pkinase"/>
    <property type="match status" value="1"/>
</dbReference>
<dbReference type="InterPro" id="IPR045267">
    <property type="entry name" value="CDK11/PITSLRE_STKc"/>
</dbReference>
<dbReference type="Gene3D" id="3.30.200.20">
    <property type="entry name" value="Phosphorylase Kinase, domain 1"/>
    <property type="match status" value="1"/>
</dbReference>
<dbReference type="InterPro" id="IPR050108">
    <property type="entry name" value="CDK"/>
</dbReference>
<dbReference type="PANTHER" id="PTHR24056">
    <property type="entry name" value="CELL DIVISION PROTEIN KINASE"/>
    <property type="match status" value="1"/>
</dbReference>
<comment type="similarity">
    <text evidence="1">Belongs to the protein kinase superfamily. CMGC Ser/Thr protein kinase family. CDC2/CDKX subfamily.</text>
</comment>
<dbReference type="GO" id="GO:0005634">
    <property type="term" value="C:nucleus"/>
    <property type="evidence" value="ECO:0007669"/>
    <property type="project" value="TreeGrafter"/>
</dbReference>
<dbReference type="FunFam" id="1.10.510.10:FF:000211">
    <property type="entry name" value="Cyclin-dependent kinase G-2"/>
    <property type="match status" value="1"/>
</dbReference>
<accession>A0A5N5QTD7</accession>
<evidence type="ECO:0000256" key="1">
    <source>
        <dbReference type="ARBA" id="ARBA00006485"/>
    </source>
</evidence>
<dbReference type="FunFam" id="3.30.200.20:FF:000054">
    <property type="entry name" value="Cyclin-dependent kinase 11B"/>
    <property type="match status" value="1"/>
</dbReference>
<dbReference type="Proteomes" id="UP000383932">
    <property type="component" value="Unassembled WGS sequence"/>
</dbReference>
<comment type="catalytic activity">
    <reaction evidence="9">
        <text>L-seryl-[protein] + ATP = O-phospho-L-seryl-[protein] + ADP + H(+)</text>
        <dbReference type="Rhea" id="RHEA:17989"/>
        <dbReference type="Rhea" id="RHEA-COMP:9863"/>
        <dbReference type="Rhea" id="RHEA-COMP:11604"/>
        <dbReference type="ChEBI" id="CHEBI:15378"/>
        <dbReference type="ChEBI" id="CHEBI:29999"/>
        <dbReference type="ChEBI" id="CHEBI:30616"/>
        <dbReference type="ChEBI" id="CHEBI:83421"/>
        <dbReference type="ChEBI" id="CHEBI:456216"/>
        <dbReference type="EC" id="2.7.11.22"/>
    </reaction>
</comment>
<keyword evidence="13" id="KW-1185">Reference proteome</keyword>
<dbReference type="OrthoDB" id="1732493at2759"/>
<proteinExistence type="inferred from homology"/>
<evidence type="ECO:0000256" key="6">
    <source>
        <dbReference type="ARBA" id="ARBA00022777"/>
    </source>
</evidence>
<comment type="catalytic activity">
    <reaction evidence="8">
        <text>L-threonyl-[protein] + ATP = O-phospho-L-threonyl-[protein] + ADP + H(+)</text>
        <dbReference type="Rhea" id="RHEA:46608"/>
        <dbReference type="Rhea" id="RHEA-COMP:11060"/>
        <dbReference type="Rhea" id="RHEA-COMP:11605"/>
        <dbReference type="ChEBI" id="CHEBI:15378"/>
        <dbReference type="ChEBI" id="CHEBI:30013"/>
        <dbReference type="ChEBI" id="CHEBI:30616"/>
        <dbReference type="ChEBI" id="CHEBI:61977"/>
        <dbReference type="ChEBI" id="CHEBI:456216"/>
        <dbReference type="EC" id="2.7.11.22"/>
    </reaction>
</comment>
<dbReference type="InterPro" id="IPR011009">
    <property type="entry name" value="Kinase-like_dom_sf"/>
</dbReference>
<comment type="caution">
    <text evidence="12">The sequence shown here is derived from an EMBL/GenBank/DDBJ whole genome shotgun (WGS) entry which is preliminary data.</text>
</comment>
<dbReference type="EC" id="2.7.11.22" evidence="2"/>
<dbReference type="EMBL" id="SSOP01000013">
    <property type="protein sequence ID" value="KAB5595025.1"/>
    <property type="molecule type" value="Genomic_DNA"/>
</dbReference>
<feature type="region of interest" description="Disordered" evidence="10">
    <location>
        <begin position="1"/>
        <end position="83"/>
    </location>
</feature>